<feature type="transmembrane region" description="Helical" evidence="8">
    <location>
        <begin position="102"/>
        <end position="122"/>
    </location>
</feature>
<evidence type="ECO:0000256" key="4">
    <source>
        <dbReference type="ARBA" id="ARBA00022692"/>
    </source>
</evidence>
<dbReference type="GO" id="GO:0046872">
    <property type="term" value="F:metal ion binding"/>
    <property type="evidence" value="ECO:0007669"/>
    <property type="project" value="UniProtKB-KW"/>
</dbReference>
<keyword evidence="4 8" id="KW-0812">Transmembrane</keyword>
<evidence type="ECO:0000256" key="3">
    <source>
        <dbReference type="ARBA" id="ARBA00022475"/>
    </source>
</evidence>
<comment type="subcellular location">
    <subcellularLocation>
        <location evidence="1">Cell membrane</location>
        <topology evidence="1">Multi-pass membrane protein</topology>
    </subcellularLocation>
</comment>
<dbReference type="InterPro" id="IPR004254">
    <property type="entry name" value="AdipoR/HlyIII-related"/>
</dbReference>
<keyword evidence="7" id="KW-0862">Zinc</keyword>
<keyword evidence="7" id="KW-0479">Metal-binding</keyword>
<evidence type="ECO:0000256" key="6">
    <source>
        <dbReference type="ARBA" id="ARBA00023136"/>
    </source>
</evidence>
<dbReference type="GO" id="GO:0005886">
    <property type="term" value="C:plasma membrane"/>
    <property type="evidence" value="ECO:0007669"/>
    <property type="project" value="UniProtKB-SubCell"/>
</dbReference>
<evidence type="ECO:0000256" key="8">
    <source>
        <dbReference type="SAM" id="Phobius"/>
    </source>
</evidence>
<feature type="transmembrane region" description="Helical" evidence="8">
    <location>
        <begin position="12"/>
        <end position="32"/>
    </location>
</feature>
<keyword evidence="5 8" id="KW-1133">Transmembrane helix</keyword>
<dbReference type="AlphaFoldDB" id="A0AB39UVG6"/>
<accession>A0AB39UVG6</accession>
<keyword evidence="6 8" id="KW-0472">Membrane</keyword>
<feature type="transmembrane region" description="Helical" evidence="8">
    <location>
        <begin position="79"/>
        <end position="96"/>
    </location>
</feature>
<reference evidence="9" key="1">
    <citation type="submission" date="2024-05" db="EMBL/GenBank/DDBJ databases">
        <title>Genome sequencing of novel strain.</title>
        <authorList>
            <person name="Ganbat D."/>
            <person name="Ganbat S."/>
            <person name="Lee S.-J."/>
        </authorList>
    </citation>
    <scope>NUCLEOTIDE SEQUENCE</scope>
    <source>
        <strain evidence="9">SMD15-11</strain>
    </source>
</reference>
<dbReference type="RefSeq" id="WP_369600991.1">
    <property type="nucleotide sequence ID" value="NZ_CP154858.1"/>
</dbReference>
<comment type="similarity">
    <text evidence="2">Belongs to the UPF0073 (Hly-III) family.</text>
</comment>
<feature type="transmembrane region" description="Helical" evidence="8">
    <location>
        <begin position="188"/>
        <end position="205"/>
    </location>
</feature>
<dbReference type="PANTHER" id="PTHR20855">
    <property type="entry name" value="ADIPOR/PROGESTIN RECEPTOR-RELATED"/>
    <property type="match status" value="1"/>
</dbReference>
<dbReference type="NCBIfam" id="TIGR01065">
    <property type="entry name" value="hlyIII"/>
    <property type="match status" value="1"/>
</dbReference>
<evidence type="ECO:0000313" key="9">
    <source>
        <dbReference type="EMBL" id="XDT71970.1"/>
    </source>
</evidence>
<feature type="binding site" evidence="7">
    <location>
        <position position="183"/>
    </location>
    <ligand>
        <name>Zn(2+)</name>
        <dbReference type="ChEBI" id="CHEBI:29105"/>
    </ligand>
</feature>
<evidence type="ECO:0000256" key="1">
    <source>
        <dbReference type="ARBA" id="ARBA00004651"/>
    </source>
</evidence>
<feature type="transmembrane region" description="Helical" evidence="8">
    <location>
        <begin position="38"/>
        <end position="59"/>
    </location>
</feature>
<gene>
    <name evidence="9" type="ORF">AAIA72_14395</name>
</gene>
<dbReference type="EMBL" id="CP154858">
    <property type="protein sequence ID" value="XDT71970.1"/>
    <property type="molecule type" value="Genomic_DNA"/>
</dbReference>
<dbReference type="InterPro" id="IPR005744">
    <property type="entry name" value="Hy-lIII"/>
</dbReference>
<dbReference type="Pfam" id="PF03006">
    <property type="entry name" value="HlyIII"/>
    <property type="match status" value="1"/>
</dbReference>
<evidence type="ECO:0000256" key="7">
    <source>
        <dbReference type="PIRSR" id="PIRSR604254-1"/>
    </source>
</evidence>
<keyword evidence="3" id="KW-1003">Cell membrane</keyword>
<proteinExistence type="inferred from homology"/>
<feature type="binding site" evidence="7">
    <location>
        <position position="187"/>
    </location>
    <ligand>
        <name>Zn(2+)</name>
        <dbReference type="ChEBI" id="CHEBI:29105"/>
    </ligand>
</feature>
<evidence type="ECO:0000256" key="5">
    <source>
        <dbReference type="ARBA" id="ARBA00022989"/>
    </source>
</evidence>
<name>A0AB39UVG6_9GAMM</name>
<protein>
    <submittedName>
        <fullName evidence="9">Hemolysin III family protein</fullName>
    </submittedName>
</protein>
<sequence length="208" mass="22387">MSEYSPAEERLNTLSHGAGCLLALAGLVALVMRAQGTIEVACAVVYGLSMVLLFLASTLYHGAKRPEMKKWLKTLDHSAIYLLIAGSYTPFLLITLKDSVGVPMTLVIWSLAAAGVGFKLLAGQRFPKISLTTYLLMGWLALVIIYPLYVALPGEALWLLAGGGLLYTIGAVFYAMKGVPYSHAIWHLFVLGGAAMHFASIYGYVLTA</sequence>
<feature type="transmembrane region" description="Helical" evidence="8">
    <location>
        <begin position="158"/>
        <end position="176"/>
    </location>
</feature>
<organism evidence="9">
    <name type="scientific">Thermohahella caldifontis</name>
    <dbReference type="NCBI Taxonomy" id="3142973"/>
    <lineage>
        <taxon>Bacteria</taxon>
        <taxon>Pseudomonadati</taxon>
        <taxon>Pseudomonadota</taxon>
        <taxon>Gammaproteobacteria</taxon>
        <taxon>Oceanospirillales</taxon>
        <taxon>Hahellaceae</taxon>
        <taxon>Thermohahella</taxon>
    </lineage>
</organism>
<feature type="transmembrane region" description="Helical" evidence="8">
    <location>
        <begin position="134"/>
        <end position="152"/>
    </location>
</feature>
<feature type="binding site" evidence="7">
    <location>
        <position position="61"/>
    </location>
    <ligand>
        <name>Zn(2+)</name>
        <dbReference type="ChEBI" id="CHEBI:29105"/>
    </ligand>
</feature>
<dbReference type="PANTHER" id="PTHR20855:SF3">
    <property type="entry name" value="LD03007P"/>
    <property type="match status" value="1"/>
</dbReference>
<dbReference type="GO" id="GO:0140911">
    <property type="term" value="F:pore-forming activity"/>
    <property type="evidence" value="ECO:0007669"/>
    <property type="project" value="InterPro"/>
</dbReference>
<dbReference type="KEGG" id="tcd:AAIA72_14395"/>
<evidence type="ECO:0000256" key="2">
    <source>
        <dbReference type="ARBA" id="ARBA00008488"/>
    </source>
</evidence>